<evidence type="ECO:0000313" key="3">
    <source>
        <dbReference type="Proteomes" id="UP001174936"/>
    </source>
</evidence>
<feature type="region of interest" description="Disordered" evidence="1">
    <location>
        <begin position="1"/>
        <end position="73"/>
    </location>
</feature>
<feature type="compositionally biased region" description="Polar residues" evidence="1">
    <location>
        <begin position="62"/>
        <end position="73"/>
    </location>
</feature>
<dbReference type="EMBL" id="JAULSV010000001">
    <property type="protein sequence ID" value="KAK0655413.1"/>
    <property type="molecule type" value="Genomic_DNA"/>
</dbReference>
<protein>
    <submittedName>
        <fullName evidence="2">Uncharacterized protein</fullName>
    </submittedName>
</protein>
<dbReference type="Proteomes" id="UP001174936">
    <property type="component" value="Unassembled WGS sequence"/>
</dbReference>
<feature type="compositionally biased region" description="Basic and acidic residues" evidence="1">
    <location>
        <begin position="29"/>
        <end position="42"/>
    </location>
</feature>
<feature type="compositionally biased region" description="Low complexity" evidence="1">
    <location>
        <begin position="179"/>
        <end position="199"/>
    </location>
</feature>
<keyword evidence="3" id="KW-1185">Reference proteome</keyword>
<sequence>MDDNRDHRKNEPPRHPSSNPQYYQSLHEWSQRRDFTGSHGDRIWPAPLSTPSAGTAREMGGSSASYSPQGAFPTTATRDAMSYHHTPTGARQVQDFTGTYNPIMYDVPQAAGPQSTTAYDTSQQYSSRQPAEMQMMATDVAAAPYFSSEAANTAGTTALQGQTGSSAASQVYQQPSLQSYSSGSMGSMGGMAAQSAQAQDVRMDEEYPDPEGLDAAYASYQSTLKAIFQNIQDGSLASASESLLGASDWLLSHVAELGLTSDDQNHTKLWNDLNHAWLGILQAQKDMMESGQQTQRSQSLILQEGLERMGKELVWLCDSIERHGLPVIQFFV</sequence>
<proteinExistence type="predicted"/>
<feature type="region of interest" description="Disordered" evidence="1">
    <location>
        <begin position="179"/>
        <end position="201"/>
    </location>
</feature>
<feature type="compositionally biased region" description="Polar residues" evidence="1">
    <location>
        <begin position="16"/>
        <end position="28"/>
    </location>
</feature>
<evidence type="ECO:0000256" key="1">
    <source>
        <dbReference type="SAM" id="MobiDB-lite"/>
    </source>
</evidence>
<reference evidence="2" key="1">
    <citation type="submission" date="2023-06" db="EMBL/GenBank/DDBJ databases">
        <title>Genome-scale phylogeny and comparative genomics of the fungal order Sordariales.</title>
        <authorList>
            <consortium name="Lawrence Berkeley National Laboratory"/>
            <person name="Hensen N."/>
            <person name="Bonometti L."/>
            <person name="Westerberg I."/>
            <person name="Brannstrom I.O."/>
            <person name="Guillou S."/>
            <person name="Cros-Aarteil S."/>
            <person name="Calhoun S."/>
            <person name="Haridas S."/>
            <person name="Kuo A."/>
            <person name="Mondo S."/>
            <person name="Pangilinan J."/>
            <person name="Riley R."/>
            <person name="Labutti K."/>
            <person name="Andreopoulos B."/>
            <person name="Lipzen A."/>
            <person name="Chen C."/>
            <person name="Yanf M."/>
            <person name="Daum C."/>
            <person name="Ng V."/>
            <person name="Clum A."/>
            <person name="Steindorff A."/>
            <person name="Ohm R."/>
            <person name="Martin F."/>
            <person name="Silar P."/>
            <person name="Natvig D."/>
            <person name="Lalanne C."/>
            <person name="Gautier V."/>
            <person name="Ament-Velasquez S.L."/>
            <person name="Kruys A."/>
            <person name="Hutchinson M.I."/>
            <person name="Powell A.J."/>
            <person name="Barry K."/>
            <person name="Miller A.N."/>
            <person name="Grigoriev I.V."/>
            <person name="Debuchy R."/>
            <person name="Gladieux P."/>
            <person name="Thoren M.H."/>
            <person name="Johannesson H."/>
        </authorList>
    </citation>
    <scope>NUCLEOTIDE SEQUENCE</scope>
    <source>
        <strain evidence="2">SMH2532-1</strain>
    </source>
</reference>
<feature type="non-terminal residue" evidence="2">
    <location>
        <position position="1"/>
    </location>
</feature>
<gene>
    <name evidence="2" type="ORF">B0T16DRAFT_293620</name>
</gene>
<name>A0AA39YMT5_9PEZI</name>
<accession>A0AA39YMT5</accession>
<evidence type="ECO:0000313" key="2">
    <source>
        <dbReference type="EMBL" id="KAK0655413.1"/>
    </source>
</evidence>
<comment type="caution">
    <text evidence="2">The sequence shown here is derived from an EMBL/GenBank/DDBJ whole genome shotgun (WGS) entry which is preliminary data.</text>
</comment>
<dbReference type="AlphaFoldDB" id="A0AA39YMT5"/>
<organism evidence="2 3">
    <name type="scientific">Cercophora newfieldiana</name>
    <dbReference type="NCBI Taxonomy" id="92897"/>
    <lineage>
        <taxon>Eukaryota</taxon>
        <taxon>Fungi</taxon>
        <taxon>Dikarya</taxon>
        <taxon>Ascomycota</taxon>
        <taxon>Pezizomycotina</taxon>
        <taxon>Sordariomycetes</taxon>
        <taxon>Sordariomycetidae</taxon>
        <taxon>Sordariales</taxon>
        <taxon>Lasiosphaeriaceae</taxon>
        <taxon>Cercophora</taxon>
    </lineage>
</organism>
<feature type="compositionally biased region" description="Basic and acidic residues" evidence="1">
    <location>
        <begin position="1"/>
        <end position="14"/>
    </location>
</feature>